<evidence type="ECO:0000256" key="5">
    <source>
        <dbReference type="ARBA" id="ARBA00022723"/>
    </source>
</evidence>
<comment type="similarity">
    <text evidence="1 9">Belongs to the endoribonuclease YbeY family.</text>
</comment>
<dbReference type="Proteomes" id="UP000291072">
    <property type="component" value="Unassembled WGS sequence"/>
</dbReference>
<dbReference type="RefSeq" id="WP_131613547.1">
    <property type="nucleotide sequence ID" value="NZ_PSZP01000020.1"/>
</dbReference>
<dbReference type="GO" id="GO:0004222">
    <property type="term" value="F:metalloendopeptidase activity"/>
    <property type="evidence" value="ECO:0007669"/>
    <property type="project" value="InterPro"/>
</dbReference>
<comment type="subcellular location">
    <subcellularLocation>
        <location evidence="9">Cytoplasm</location>
    </subcellularLocation>
</comment>
<protein>
    <recommendedName>
        <fullName evidence="9">Endoribonuclease YbeY</fullName>
        <ecNumber evidence="9">3.1.-.-</ecNumber>
    </recommendedName>
</protein>
<dbReference type="GO" id="GO:0004521">
    <property type="term" value="F:RNA endonuclease activity"/>
    <property type="evidence" value="ECO:0007669"/>
    <property type="project" value="UniProtKB-UniRule"/>
</dbReference>
<evidence type="ECO:0000256" key="6">
    <source>
        <dbReference type="ARBA" id="ARBA00022759"/>
    </source>
</evidence>
<dbReference type="Gene3D" id="3.40.390.30">
    <property type="entry name" value="Metalloproteases ('zincins'), catalytic domain"/>
    <property type="match status" value="1"/>
</dbReference>
<feature type="binding site" evidence="9">
    <location>
        <position position="115"/>
    </location>
    <ligand>
        <name>Zn(2+)</name>
        <dbReference type="ChEBI" id="CHEBI:29105"/>
        <note>catalytic</note>
    </ligand>
</feature>
<evidence type="ECO:0000256" key="2">
    <source>
        <dbReference type="ARBA" id="ARBA00022517"/>
    </source>
</evidence>
<dbReference type="PANTHER" id="PTHR46986">
    <property type="entry name" value="ENDORIBONUCLEASE YBEY, CHLOROPLASTIC"/>
    <property type="match status" value="1"/>
</dbReference>
<proteinExistence type="inferred from homology"/>
<feature type="binding site" evidence="9">
    <location>
        <position position="125"/>
    </location>
    <ligand>
        <name>Zn(2+)</name>
        <dbReference type="ChEBI" id="CHEBI:29105"/>
        <note>catalytic</note>
    </ligand>
</feature>
<name>A0A4R0XR38_9MOLU</name>
<evidence type="ECO:0000256" key="7">
    <source>
        <dbReference type="ARBA" id="ARBA00022801"/>
    </source>
</evidence>
<gene>
    <name evidence="9 10" type="primary">ybeY</name>
    <name evidence="10" type="ORF">C4B25_02850</name>
</gene>
<dbReference type="GO" id="GO:0008270">
    <property type="term" value="F:zinc ion binding"/>
    <property type="evidence" value="ECO:0007669"/>
    <property type="project" value="UniProtKB-UniRule"/>
</dbReference>
<keyword evidence="3 9" id="KW-0698">rRNA processing</keyword>
<keyword evidence="8 9" id="KW-0862">Zinc</keyword>
<keyword evidence="9" id="KW-0963">Cytoplasm</keyword>
<dbReference type="GO" id="GO:0006364">
    <property type="term" value="P:rRNA processing"/>
    <property type="evidence" value="ECO:0007669"/>
    <property type="project" value="UniProtKB-UniRule"/>
</dbReference>
<keyword evidence="2 9" id="KW-0690">Ribosome biogenesis</keyword>
<dbReference type="EMBL" id="PSZP01000020">
    <property type="protein sequence ID" value="TCG10850.1"/>
    <property type="molecule type" value="Genomic_DNA"/>
</dbReference>
<dbReference type="PANTHER" id="PTHR46986:SF1">
    <property type="entry name" value="ENDORIBONUCLEASE YBEY, CHLOROPLASTIC"/>
    <property type="match status" value="1"/>
</dbReference>
<keyword evidence="11" id="KW-1185">Reference proteome</keyword>
<dbReference type="GO" id="GO:0005737">
    <property type="term" value="C:cytoplasm"/>
    <property type="evidence" value="ECO:0007669"/>
    <property type="project" value="UniProtKB-SubCell"/>
</dbReference>
<comment type="caution">
    <text evidence="10">The sequence shown here is derived from an EMBL/GenBank/DDBJ whole genome shotgun (WGS) entry which is preliminary data.</text>
</comment>
<evidence type="ECO:0000256" key="8">
    <source>
        <dbReference type="ARBA" id="ARBA00022833"/>
    </source>
</evidence>
<comment type="function">
    <text evidence="9">Single strand-specific metallo-endoribonuclease involved in late-stage 70S ribosome quality control and in maturation of the 3' terminus of the 16S rRNA.</text>
</comment>
<organism evidence="10 11">
    <name type="scientific">Mycoplasma todarodis</name>
    <dbReference type="NCBI Taxonomy" id="1937191"/>
    <lineage>
        <taxon>Bacteria</taxon>
        <taxon>Bacillati</taxon>
        <taxon>Mycoplasmatota</taxon>
        <taxon>Mollicutes</taxon>
        <taxon>Mycoplasmataceae</taxon>
        <taxon>Mycoplasma</taxon>
    </lineage>
</organism>
<dbReference type="Pfam" id="PF02130">
    <property type="entry name" value="YbeY"/>
    <property type="match status" value="1"/>
</dbReference>
<keyword evidence="4 9" id="KW-0540">Nuclease</keyword>
<feature type="binding site" evidence="9">
    <location>
        <position position="119"/>
    </location>
    <ligand>
        <name>Zn(2+)</name>
        <dbReference type="ChEBI" id="CHEBI:29105"/>
        <note>catalytic</note>
    </ligand>
</feature>
<dbReference type="AlphaFoldDB" id="A0A4R0XR38"/>
<dbReference type="HAMAP" id="MF_00009">
    <property type="entry name" value="Endoribonucl_YbeY"/>
    <property type="match status" value="1"/>
</dbReference>
<dbReference type="InterPro" id="IPR023091">
    <property type="entry name" value="MetalPrtase_cat_dom_sf_prd"/>
</dbReference>
<keyword evidence="6 9" id="KW-0255">Endonuclease</keyword>
<evidence type="ECO:0000256" key="3">
    <source>
        <dbReference type="ARBA" id="ARBA00022552"/>
    </source>
</evidence>
<comment type="cofactor">
    <cofactor evidence="9">
        <name>Zn(2+)</name>
        <dbReference type="ChEBI" id="CHEBI:29105"/>
    </cofactor>
    <text evidence="9">Binds 1 zinc ion.</text>
</comment>
<accession>A0A4R0XR38</accession>
<evidence type="ECO:0000256" key="4">
    <source>
        <dbReference type="ARBA" id="ARBA00022722"/>
    </source>
</evidence>
<evidence type="ECO:0000313" key="10">
    <source>
        <dbReference type="EMBL" id="TCG10850.1"/>
    </source>
</evidence>
<evidence type="ECO:0000313" key="11">
    <source>
        <dbReference type="Proteomes" id="UP000291072"/>
    </source>
</evidence>
<dbReference type="NCBIfam" id="TIGR00043">
    <property type="entry name" value="rRNA maturation RNase YbeY"/>
    <property type="match status" value="1"/>
</dbReference>
<dbReference type="SUPFAM" id="SSF55486">
    <property type="entry name" value="Metalloproteases ('zincins'), catalytic domain"/>
    <property type="match status" value="1"/>
</dbReference>
<reference evidence="10 11" key="1">
    <citation type="submission" date="2018-02" db="EMBL/GenBank/DDBJ databases">
        <title>Mycoplasma marinum and Mycoplasma todarodis sp. nov., moderately halophilic and psychrotolerant mycoplasmas isolated from cephalopods.</title>
        <authorList>
            <person name="Viver T."/>
        </authorList>
    </citation>
    <scope>NUCLEOTIDE SEQUENCE [LARGE SCALE GENOMIC DNA]</scope>
    <source>
        <strain evidence="10 11">5H</strain>
    </source>
</reference>
<evidence type="ECO:0000256" key="9">
    <source>
        <dbReference type="HAMAP-Rule" id="MF_00009"/>
    </source>
</evidence>
<dbReference type="EC" id="3.1.-.-" evidence="9"/>
<evidence type="ECO:0000256" key="1">
    <source>
        <dbReference type="ARBA" id="ARBA00010875"/>
    </source>
</evidence>
<dbReference type="OrthoDB" id="9807740at2"/>
<keyword evidence="7 9" id="KW-0378">Hydrolase</keyword>
<dbReference type="InterPro" id="IPR002036">
    <property type="entry name" value="YbeY"/>
</dbReference>
<sequence length="150" mass="17560">MNKIHITNNTKYNFEHEQLFEQIVSLVGGQFNTDAPIEVSVIIVDNKEIKKLNNEYRGKDYATDVLSFPQGAIELREQIGYYLMGDIFISWEKIEEQAILFGHTTKREWSYLFTHGMLHLFGLDHMTPEEETHMNSLAYEVMEKIEVGRE</sequence>
<keyword evidence="5 9" id="KW-0479">Metal-binding</keyword>